<evidence type="ECO:0000313" key="2">
    <source>
        <dbReference type="Proteomes" id="UP000051952"/>
    </source>
</evidence>
<dbReference type="OrthoDB" id="277184at2759"/>
<dbReference type="VEuPathDB" id="TriTrypDB:BSAL_48620"/>
<organism evidence="1 2">
    <name type="scientific">Bodo saltans</name>
    <name type="common">Flagellated protozoan</name>
    <dbReference type="NCBI Taxonomy" id="75058"/>
    <lineage>
        <taxon>Eukaryota</taxon>
        <taxon>Discoba</taxon>
        <taxon>Euglenozoa</taxon>
        <taxon>Kinetoplastea</taxon>
        <taxon>Metakinetoplastina</taxon>
        <taxon>Eubodonida</taxon>
        <taxon>Bodonidae</taxon>
        <taxon>Bodo</taxon>
    </lineage>
</organism>
<dbReference type="AlphaFoldDB" id="A0A0S4KKR7"/>
<gene>
    <name evidence="1" type="ORF">BSAL_48620</name>
</gene>
<reference evidence="2" key="1">
    <citation type="submission" date="2015-09" db="EMBL/GenBank/DDBJ databases">
        <authorList>
            <consortium name="Pathogen Informatics"/>
        </authorList>
    </citation>
    <scope>NUCLEOTIDE SEQUENCE [LARGE SCALE GENOMIC DNA]</scope>
    <source>
        <strain evidence="2">Lake Konstanz</strain>
    </source>
</reference>
<dbReference type="EMBL" id="CYKH01002252">
    <property type="protein sequence ID" value="CUI15600.1"/>
    <property type="molecule type" value="Genomic_DNA"/>
</dbReference>
<protein>
    <submittedName>
        <fullName evidence="1">Uncharacterized protein</fullName>
    </submittedName>
</protein>
<sequence length="511" mass="56904">MICQLFARHQTICFHFPSYSSFPKKNTERAPARMWRAVVVPSRRRYSLLLAPTQHALYNAIRSFHMTTTRFAGIKEFRRQPTISQPLATSSDIFDDILDACDSLENACSSARRMQSTAGEAVVFPEFVRAVHSAMSLSATQLRLAPDNVELLTLTLATLSNASKTLVQRRQAHYRSTTSFLDTKLNQAQQDVASSPYFNGDALDFVSAVGAFCLHICCSSPVFLTTSHKSSSSYQHNSQCTNEDVARLYEILDHCVQLEVCDPATLTAACRTLTSKTATNVMSNADAVDVLHVVTLCHKRRRVLIPNLDTLLLPIQAAKDLDSRRVLSVLSSLSRVHRGGGPNYSEVSKIISRRLGEKFRNSAEDHQKQYVVAGGLEGTVPRISNTEEFSNKDIVFALRTATLCEVATSFTAVSLEMCTQRSSTLSTEELGNVCKYLKHMHTSKSLGHITRSTCGKETRRLIPRLLTRTNELLGTFSLRDARHVLECFDAFQQRHSVIFSQLTPFVSGGLR</sequence>
<keyword evidence="2" id="KW-1185">Reference proteome</keyword>
<proteinExistence type="predicted"/>
<dbReference type="Proteomes" id="UP000051952">
    <property type="component" value="Unassembled WGS sequence"/>
</dbReference>
<accession>A0A0S4KKR7</accession>
<evidence type="ECO:0000313" key="1">
    <source>
        <dbReference type="EMBL" id="CUI15600.1"/>
    </source>
</evidence>
<name>A0A0S4KKR7_BODSA</name>